<comment type="caution">
    <text evidence="1">The sequence shown here is derived from an EMBL/GenBank/DDBJ whole genome shotgun (WGS) entry which is preliminary data.</text>
</comment>
<accession>A0ACC1PCJ8</accession>
<name>A0ACC1PCJ8_9PEZI</name>
<sequence length="378" mass="42381">MGFFNRRNREDADHHDINGTTKSRHVDSTYSMATRPSFGQWLKVTWLDIVTFIIMGVIGLGIYEAPPAPNRSFAITFSDGEIVYPQFAYPLRKEIIPIWLAAFLAAVIPILAILIMQIRVRSFWDVNNGIIGLLYSLIGAAVFQVFIKWLIGGLRPHFLDVCKPDISLARDSAYNAAGFNQIYFTPEICTGDRKEINDSLESFPSGHSTAAFAGFVYLYLYLNAKLKVFANYHAPMWKLIAIYVPILGAVLIAGALTIDEYHHYLNPRWPTVFQGYDVSIGAVIGTVMAFSSYRMCYAAIWDWRWNHVPLNRSQACRYDLGGAELMDAMWTRKAGWGAGSSYHDKYATNSYGTHNSGVAGPSIPRKAVPNGYRGDDMV</sequence>
<organism evidence="1 2">
    <name type="scientific">Xylaria curta</name>
    <dbReference type="NCBI Taxonomy" id="42375"/>
    <lineage>
        <taxon>Eukaryota</taxon>
        <taxon>Fungi</taxon>
        <taxon>Dikarya</taxon>
        <taxon>Ascomycota</taxon>
        <taxon>Pezizomycotina</taxon>
        <taxon>Sordariomycetes</taxon>
        <taxon>Xylariomycetidae</taxon>
        <taxon>Xylariales</taxon>
        <taxon>Xylariaceae</taxon>
        <taxon>Xylaria</taxon>
    </lineage>
</organism>
<dbReference type="Proteomes" id="UP001143856">
    <property type="component" value="Unassembled WGS sequence"/>
</dbReference>
<proteinExistence type="predicted"/>
<protein>
    <submittedName>
        <fullName evidence="1">Uncharacterized protein</fullName>
    </submittedName>
</protein>
<evidence type="ECO:0000313" key="1">
    <source>
        <dbReference type="EMBL" id="KAJ2990176.1"/>
    </source>
</evidence>
<keyword evidence="2" id="KW-1185">Reference proteome</keyword>
<gene>
    <name evidence="1" type="ORF">NUW58_g3088</name>
</gene>
<reference evidence="1" key="1">
    <citation type="submission" date="2022-10" db="EMBL/GenBank/DDBJ databases">
        <title>Genome Sequence of Xylaria curta.</title>
        <authorList>
            <person name="Buettner E."/>
        </authorList>
    </citation>
    <scope>NUCLEOTIDE SEQUENCE</scope>
    <source>
        <strain evidence="1">Babe10</strain>
    </source>
</reference>
<dbReference type="EMBL" id="JAPDGR010000445">
    <property type="protein sequence ID" value="KAJ2990176.1"/>
    <property type="molecule type" value="Genomic_DNA"/>
</dbReference>
<evidence type="ECO:0000313" key="2">
    <source>
        <dbReference type="Proteomes" id="UP001143856"/>
    </source>
</evidence>